<sequence length="51" mass="5745">MEKWKKLVVCVCLMQNFKKKSNCYVTVNLLCILCATGMKGDIAKYSALLTV</sequence>
<dbReference type="Proteomes" id="UP000001075">
    <property type="component" value="Unassembled WGS sequence"/>
</dbReference>
<dbReference type="AlphaFoldDB" id="G3I7D6"/>
<evidence type="ECO:0000313" key="1">
    <source>
        <dbReference type="EMBL" id="EGW03249.1"/>
    </source>
</evidence>
<dbReference type="EMBL" id="JH001421">
    <property type="protein sequence ID" value="EGW03249.1"/>
    <property type="molecule type" value="Genomic_DNA"/>
</dbReference>
<organism evidence="1 2">
    <name type="scientific">Cricetulus griseus</name>
    <name type="common">Chinese hamster</name>
    <name type="synonym">Cricetulus barabensis griseus</name>
    <dbReference type="NCBI Taxonomy" id="10029"/>
    <lineage>
        <taxon>Eukaryota</taxon>
        <taxon>Metazoa</taxon>
        <taxon>Chordata</taxon>
        <taxon>Craniata</taxon>
        <taxon>Vertebrata</taxon>
        <taxon>Euteleostomi</taxon>
        <taxon>Mammalia</taxon>
        <taxon>Eutheria</taxon>
        <taxon>Euarchontoglires</taxon>
        <taxon>Glires</taxon>
        <taxon>Rodentia</taxon>
        <taxon>Myomorpha</taxon>
        <taxon>Muroidea</taxon>
        <taxon>Cricetidae</taxon>
        <taxon>Cricetinae</taxon>
        <taxon>Cricetulus</taxon>
    </lineage>
</organism>
<reference evidence="2" key="1">
    <citation type="journal article" date="2011" name="Nat. Biotechnol.">
        <title>The genomic sequence of the Chinese hamster ovary (CHO)-K1 cell line.</title>
        <authorList>
            <person name="Xu X."/>
            <person name="Nagarajan H."/>
            <person name="Lewis N.E."/>
            <person name="Pan S."/>
            <person name="Cai Z."/>
            <person name="Liu X."/>
            <person name="Chen W."/>
            <person name="Xie M."/>
            <person name="Wang W."/>
            <person name="Hammond S."/>
            <person name="Andersen M.R."/>
            <person name="Neff N."/>
            <person name="Passarelli B."/>
            <person name="Koh W."/>
            <person name="Fan H.C."/>
            <person name="Wang J."/>
            <person name="Gui Y."/>
            <person name="Lee K.H."/>
            <person name="Betenbaugh M.J."/>
            <person name="Quake S.R."/>
            <person name="Famili I."/>
            <person name="Palsson B.O."/>
            <person name="Wang J."/>
        </authorList>
    </citation>
    <scope>NUCLEOTIDE SEQUENCE [LARGE SCALE GENOMIC DNA]</scope>
    <source>
        <strain evidence="2">CHO K1 cell line</strain>
    </source>
</reference>
<gene>
    <name evidence="1" type="ORF">I79_019423</name>
</gene>
<proteinExistence type="predicted"/>
<evidence type="ECO:0000313" key="2">
    <source>
        <dbReference type="Proteomes" id="UP000001075"/>
    </source>
</evidence>
<dbReference type="InParanoid" id="G3I7D6"/>
<accession>G3I7D6</accession>
<name>G3I7D6_CRIGR</name>
<protein>
    <submittedName>
        <fullName evidence="1">Uncharacterized protein</fullName>
    </submittedName>
</protein>